<dbReference type="EMBL" id="JACHDS010000001">
    <property type="protein sequence ID" value="MBB6173525.1"/>
    <property type="molecule type" value="Genomic_DNA"/>
</dbReference>
<dbReference type="RefSeq" id="WP_184076965.1">
    <property type="nucleotide sequence ID" value="NZ_JACHDS010000001.1"/>
</dbReference>
<keyword evidence="2" id="KW-0413">Isomerase</keyword>
<comment type="caution">
    <text evidence="2">The sequence shown here is derived from an EMBL/GenBank/DDBJ whole genome shotgun (WGS) entry which is preliminary data.</text>
</comment>
<name>A0A7X0D6R5_9ACTN</name>
<dbReference type="InterPro" id="IPR044855">
    <property type="entry name" value="CoA-Trfase_III_dom3_sf"/>
</dbReference>
<feature type="region of interest" description="Disordered" evidence="1">
    <location>
        <begin position="324"/>
        <end position="368"/>
    </location>
</feature>
<dbReference type="PANTHER" id="PTHR48228:SF5">
    <property type="entry name" value="ALPHA-METHYLACYL-COA RACEMASE"/>
    <property type="match status" value="1"/>
</dbReference>
<reference evidence="2 3" key="1">
    <citation type="submission" date="2020-08" db="EMBL/GenBank/DDBJ databases">
        <title>Sequencing the genomes of 1000 actinobacteria strains.</title>
        <authorList>
            <person name="Klenk H.-P."/>
        </authorList>
    </citation>
    <scope>NUCLEOTIDE SEQUENCE [LARGE SCALE GENOMIC DNA]</scope>
    <source>
        <strain evidence="2 3">DSM 46659</strain>
    </source>
</reference>
<dbReference type="SUPFAM" id="SSF89796">
    <property type="entry name" value="CoA-transferase family III (CaiB/BaiF)"/>
    <property type="match status" value="1"/>
</dbReference>
<dbReference type="GO" id="GO:0008111">
    <property type="term" value="F:alpha-methylacyl-CoA racemase activity"/>
    <property type="evidence" value="ECO:0007669"/>
    <property type="project" value="UniProtKB-EC"/>
</dbReference>
<accession>A0A7X0D6R5</accession>
<dbReference type="Gene3D" id="3.40.50.10540">
    <property type="entry name" value="Crotonobetainyl-coa:carnitine coa-transferase, domain 1"/>
    <property type="match status" value="1"/>
</dbReference>
<proteinExistence type="predicted"/>
<dbReference type="EC" id="5.1.99.4" evidence="2"/>
<gene>
    <name evidence="2" type="ORF">HNR23_003585</name>
</gene>
<evidence type="ECO:0000256" key="1">
    <source>
        <dbReference type="SAM" id="MobiDB-lite"/>
    </source>
</evidence>
<dbReference type="InterPro" id="IPR023606">
    <property type="entry name" value="CoA-Trfase_III_dom_1_sf"/>
</dbReference>
<dbReference type="PANTHER" id="PTHR48228">
    <property type="entry name" value="SUCCINYL-COA--D-CITRAMALATE COA-TRANSFERASE"/>
    <property type="match status" value="1"/>
</dbReference>
<dbReference type="Gene3D" id="3.30.1540.10">
    <property type="entry name" value="formyl-coa transferase, domain 3"/>
    <property type="match status" value="1"/>
</dbReference>
<protein>
    <submittedName>
        <fullName evidence="2">Alpha-methylacyl-CoA racemase</fullName>
        <ecNumber evidence="2">5.1.99.4</ecNumber>
    </submittedName>
</protein>
<organism evidence="2 3">
    <name type="scientific">Nocardiopsis mwathae</name>
    <dbReference type="NCBI Taxonomy" id="1472723"/>
    <lineage>
        <taxon>Bacteria</taxon>
        <taxon>Bacillati</taxon>
        <taxon>Actinomycetota</taxon>
        <taxon>Actinomycetes</taxon>
        <taxon>Streptosporangiales</taxon>
        <taxon>Nocardiopsidaceae</taxon>
        <taxon>Nocardiopsis</taxon>
    </lineage>
</organism>
<dbReference type="Pfam" id="PF02515">
    <property type="entry name" value="CoA_transf_3"/>
    <property type="match status" value="1"/>
</dbReference>
<evidence type="ECO:0000313" key="2">
    <source>
        <dbReference type="EMBL" id="MBB6173525.1"/>
    </source>
</evidence>
<dbReference type="InterPro" id="IPR003673">
    <property type="entry name" value="CoA-Trfase_fam_III"/>
</dbReference>
<sequence>MGPLNGVRVVEFAGIGPGPMAAMLLADLGADVIRLDRPATADAVRAGAPRPHMASGRPILGVDLKSEEGVATARRLVAAADVLLEGYRPGVMERRGLGPDECLGLNPRLVYARMTGWGQDGPLAERAGHDMNYISLNGTLHSIGRRGGPPLPPVNLLGDFGGGTMFVVTGILSALVERQSSGRGQVVDAAMVDGSAFLASMMYEDRERGMWTDERGTNYLDTGAPWYDVYECADGRHISVGCIEPQFYAAFLAGIGLAEADLPDQWDRDRWPELRERFAEVLRTRTRDEWADTFADTDACVQPVLSMPEAADHPHVRARGAVVRKGDRLYPGPAPRFSRTPGTATRDPDHPEPALDDVLTSWGVDPRP</sequence>
<evidence type="ECO:0000313" key="3">
    <source>
        <dbReference type="Proteomes" id="UP000546642"/>
    </source>
</evidence>
<keyword evidence="3" id="KW-1185">Reference proteome</keyword>
<dbReference type="InterPro" id="IPR050509">
    <property type="entry name" value="CoA-transferase_III"/>
</dbReference>
<dbReference type="Proteomes" id="UP000546642">
    <property type="component" value="Unassembled WGS sequence"/>
</dbReference>
<dbReference type="AlphaFoldDB" id="A0A7X0D6R5"/>